<evidence type="ECO:0000313" key="2">
    <source>
        <dbReference type="EMBL" id="KAF7505758.1"/>
    </source>
</evidence>
<protein>
    <recommendedName>
        <fullName evidence="4">F-box domain-containing protein</fullName>
    </recommendedName>
</protein>
<dbReference type="EMBL" id="JAACFV010000101">
    <property type="protein sequence ID" value="KAF7505758.1"/>
    <property type="molecule type" value="Genomic_DNA"/>
</dbReference>
<feature type="region of interest" description="Disordered" evidence="1">
    <location>
        <begin position="1"/>
        <end position="39"/>
    </location>
</feature>
<dbReference type="AlphaFoldDB" id="A0A8H7AAV0"/>
<gene>
    <name evidence="2" type="ORF">GJ744_000429</name>
</gene>
<accession>A0A8H7AAV0</accession>
<name>A0A8H7AAV0_9EURO</name>
<sequence>MDPLPRMVELKGRGKRKRKEPRAAKTLQSGGPRPRGRPMMTASALKIKKHKRASPKSAHPVNKQSWLERLPVELLEQIFLHSLATNMALASPSLCKALSKESIYRVLILFAFFEDDERHPVEEKHFAPATYRVLGAEERLRLQKGVLNSRWCTLARVRHCLPTLTRLLIQQEWHRHRERECKQQQDLVSQDGHDQQRQRVSMVPPLDDEDAVNRFINVDDSVHAIYQSVEAFLAMGHFYRYISYVDYLPNRLVNPVSWHNSTEPNSDNAQPLDFLKLLYSVLGSNFLVDAVSLRCSIEPVIRERNHDAGCSVDVPSLCRGIDTAVRERNHDALDLLLEIYHSFNDNNTDDQGVSTLNHLPVGIIHRATRQGDDSEWILRLLARYSELDGTITLPRDDKVLTKWALAQSKAGSQFATWLLEVLGAEGADMDALWLVKPGISY</sequence>
<dbReference type="OrthoDB" id="4167490at2759"/>
<evidence type="ECO:0008006" key="4">
    <source>
        <dbReference type="Google" id="ProtNLM"/>
    </source>
</evidence>
<proteinExistence type="predicted"/>
<keyword evidence="3" id="KW-1185">Reference proteome</keyword>
<reference evidence="2" key="1">
    <citation type="submission" date="2020-02" db="EMBL/GenBank/DDBJ databases">
        <authorList>
            <person name="Palmer J.M."/>
        </authorList>
    </citation>
    <scope>NUCLEOTIDE SEQUENCE</scope>
    <source>
        <strain evidence="2">EPUS1.4</strain>
        <tissue evidence="2">Thallus</tissue>
    </source>
</reference>
<dbReference type="Proteomes" id="UP000606974">
    <property type="component" value="Unassembled WGS sequence"/>
</dbReference>
<comment type="caution">
    <text evidence="2">The sequence shown here is derived from an EMBL/GenBank/DDBJ whole genome shotgun (WGS) entry which is preliminary data.</text>
</comment>
<evidence type="ECO:0000256" key="1">
    <source>
        <dbReference type="SAM" id="MobiDB-lite"/>
    </source>
</evidence>
<organism evidence="2 3">
    <name type="scientific">Endocarpon pusillum</name>
    <dbReference type="NCBI Taxonomy" id="364733"/>
    <lineage>
        <taxon>Eukaryota</taxon>
        <taxon>Fungi</taxon>
        <taxon>Dikarya</taxon>
        <taxon>Ascomycota</taxon>
        <taxon>Pezizomycotina</taxon>
        <taxon>Eurotiomycetes</taxon>
        <taxon>Chaetothyriomycetidae</taxon>
        <taxon>Verrucariales</taxon>
        <taxon>Verrucariaceae</taxon>
        <taxon>Endocarpon</taxon>
    </lineage>
</organism>
<evidence type="ECO:0000313" key="3">
    <source>
        <dbReference type="Proteomes" id="UP000606974"/>
    </source>
</evidence>